<sequence>MAPAWNFRSAFISLEPEVRARLGEYAAGVLAARGIRDPHAITAFLKPQPCPPLDTINWPQLDAATERIVTAIAENKKLLLTCDRRFESLVAAALLLDALTAAGADSHFVRDPQQFVNQEHIASQSGPTALEIRIGGVADTISGAIVLEACLGPLADADANLLLNPLQLEASVLWRHLPEVGLAWLLAASVLTRLGRSQAIASQWVDLVLAGCVAGLASLEHCRNFVLAGLAQPGSVRRSPLDNLIERYRGQLFKIAFPLDALSYLDDPAEAVQWLLGEPSVACCEAFERHRLEHQRQIEAVLQQATALIEQLDPAGRRELVLSHPRWPYPVLRLAAARLAGRYRCPVVLITCPEESSLACGYGYAQDVDLIAVFETLAPLLVRAGGQPGSVRFSCKKEHLASLCRALTQQLQRCTAPDRDHNSAAIVLDAETILDLPAELDRLFREVERLAPFGPGQPRPLVALRNFRPQWSLSRDGRHLDCKLGARTLRWPDGGDQRHRWQQEHLVDLVFELEPWEATLWWGWIHHLQPAEQRTTIEEETSSRRSVQIEDFRRLEASFSESLPALVLRRWPCSAAELASQLQQSPWPTVVLAGRSDDWSRSRGWIVELSRRWQAGMRDREALELAGLPGPLLERILDWAAAGGDLVQGATAILQEARAFQHWLDTAPAAEIGSLCDRLLSGDD</sequence>
<dbReference type="InterPro" id="IPR038763">
    <property type="entry name" value="DHH_sf"/>
</dbReference>
<dbReference type="EMBL" id="CP003587">
    <property type="protein sequence ID" value="AGY58840.1"/>
    <property type="molecule type" value="Genomic_DNA"/>
</dbReference>
<dbReference type="PANTHER" id="PTHR30255">
    <property type="entry name" value="SINGLE-STRANDED-DNA-SPECIFIC EXONUCLEASE RECJ"/>
    <property type="match status" value="1"/>
</dbReference>
<name>U5QMH3_GLOK1</name>
<keyword evidence="1" id="KW-0269">Exonuclease</keyword>
<dbReference type="SUPFAM" id="SSF64182">
    <property type="entry name" value="DHH phosphoesterases"/>
    <property type="match status" value="1"/>
</dbReference>
<keyword evidence="1" id="KW-0540">Nuclease</keyword>
<dbReference type="PANTHER" id="PTHR30255:SF2">
    <property type="entry name" value="SINGLE-STRANDED-DNA-SPECIFIC EXONUCLEASE RECJ"/>
    <property type="match status" value="1"/>
</dbReference>
<dbReference type="InterPro" id="IPR051673">
    <property type="entry name" value="SSDNA_exonuclease_RecJ"/>
</dbReference>
<dbReference type="KEGG" id="glj:GKIL_2594"/>
<gene>
    <name evidence="1" type="ORF">GKIL_2594</name>
</gene>
<keyword evidence="2" id="KW-1185">Reference proteome</keyword>
<evidence type="ECO:0000313" key="2">
    <source>
        <dbReference type="Proteomes" id="UP000017396"/>
    </source>
</evidence>
<dbReference type="AlphaFoldDB" id="U5QMH3"/>
<keyword evidence="1" id="KW-0378">Hydrolase</keyword>
<proteinExistence type="predicted"/>
<reference evidence="1 2" key="1">
    <citation type="journal article" date="2013" name="PLoS ONE">
        <title>Cultivation and Complete Genome Sequencing of Gloeobacter kilaueensis sp. nov., from a Lava Cave in Kilauea Caldera, Hawai'i.</title>
        <authorList>
            <person name="Saw J.H."/>
            <person name="Schatz M."/>
            <person name="Brown M.V."/>
            <person name="Kunkel D.D."/>
            <person name="Foster J.S."/>
            <person name="Shick H."/>
            <person name="Christensen S."/>
            <person name="Hou S."/>
            <person name="Wan X."/>
            <person name="Donachie S.P."/>
        </authorList>
    </citation>
    <scope>NUCLEOTIDE SEQUENCE [LARGE SCALE GENOMIC DNA]</scope>
    <source>
        <strain evidence="2">JS</strain>
    </source>
</reference>
<dbReference type="HOGENOM" id="CLU_414339_0_0_3"/>
<accession>U5QMH3</accession>
<dbReference type="RefSeq" id="WP_023174033.1">
    <property type="nucleotide sequence ID" value="NC_022600.1"/>
</dbReference>
<dbReference type="GO" id="GO:0004527">
    <property type="term" value="F:exonuclease activity"/>
    <property type="evidence" value="ECO:0007669"/>
    <property type="project" value="UniProtKB-KW"/>
</dbReference>
<organism evidence="1 2">
    <name type="scientific">Gloeobacter kilaueensis (strain ATCC BAA-2537 / CCAP 1431/1 / ULC 316 / JS1)</name>
    <dbReference type="NCBI Taxonomy" id="1183438"/>
    <lineage>
        <taxon>Bacteria</taxon>
        <taxon>Bacillati</taxon>
        <taxon>Cyanobacteriota</taxon>
        <taxon>Cyanophyceae</taxon>
        <taxon>Gloeobacterales</taxon>
        <taxon>Gloeobacteraceae</taxon>
        <taxon>Gloeobacter</taxon>
    </lineage>
</organism>
<dbReference type="STRING" id="1183438.GKIL_2594"/>
<dbReference type="OrthoDB" id="9809852at2"/>
<evidence type="ECO:0000313" key="1">
    <source>
        <dbReference type="EMBL" id="AGY58840.1"/>
    </source>
</evidence>
<dbReference type="eggNOG" id="COG0608">
    <property type="taxonomic scope" value="Bacteria"/>
</dbReference>
<dbReference type="Proteomes" id="UP000017396">
    <property type="component" value="Chromosome"/>
</dbReference>
<protein>
    <submittedName>
        <fullName evidence="1">Single-stranded-DNA-specific exonuclease RecJ</fullName>
    </submittedName>
</protein>
<dbReference type="Gene3D" id="3.10.310.30">
    <property type="match status" value="1"/>
</dbReference>